<organism evidence="2 3">
    <name type="scientific">Lithospermum erythrorhizon</name>
    <name type="common">Purple gromwell</name>
    <name type="synonym">Lithospermum officinale var. erythrorhizon</name>
    <dbReference type="NCBI Taxonomy" id="34254"/>
    <lineage>
        <taxon>Eukaryota</taxon>
        <taxon>Viridiplantae</taxon>
        <taxon>Streptophyta</taxon>
        <taxon>Embryophyta</taxon>
        <taxon>Tracheophyta</taxon>
        <taxon>Spermatophyta</taxon>
        <taxon>Magnoliopsida</taxon>
        <taxon>eudicotyledons</taxon>
        <taxon>Gunneridae</taxon>
        <taxon>Pentapetalae</taxon>
        <taxon>asterids</taxon>
        <taxon>lamiids</taxon>
        <taxon>Boraginales</taxon>
        <taxon>Boraginaceae</taxon>
        <taxon>Boraginoideae</taxon>
        <taxon>Lithospermeae</taxon>
        <taxon>Lithospermum</taxon>
    </lineage>
</organism>
<keyword evidence="3" id="KW-1185">Reference proteome</keyword>
<dbReference type="SUPFAM" id="SSF56672">
    <property type="entry name" value="DNA/RNA polymerases"/>
    <property type="match status" value="1"/>
</dbReference>
<reference evidence="2 3" key="1">
    <citation type="submission" date="2024-01" db="EMBL/GenBank/DDBJ databases">
        <title>The complete chloroplast genome sequence of Lithospermum erythrorhizon: insights into the phylogenetic relationship among Boraginaceae species and the maternal lineages of purple gromwells.</title>
        <authorList>
            <person name="Okada T."/>
            <person name="Watanabe K."/>
        </authorList>
    </citation>
    <scope>NUCLEOTIDE SEQUENCE [LARGE SCALE GENOMIC DNA]</scope>
</reference>
<dbReference type="Proteomes" id="UP001454036">
    <property type="component" value="Unassembled WGS sequence"/>
</dbReference>
<protein>
    <submittedName>
        <fullName evidence="2">Uncharacterized protein</fullName>
    </submittedName>
</protein>
<gene>
    <name evidence="2" type="ORF">LIER_30615</name>
</gene>
<dbReference type="AlphaFoldDB" id="A0AAV3RRY9"/>
<accession>A0AAV3RRY9</accession>
<feature type="compositionally biased region" description="Low complexity" evidence="1">
    <location>
        <begin position="68"/>
        <end position="81"/>
    </location>
</feature>
<evidence type="ECO:0000313" key="2">
    <source>
        <dbReference type="EMBL" id="GAA0183147.1"/>
    </source>
</evidence>
<feature type="region of interest" description="Disordered" evidence="1">
    <location>
        <begin position="51"/>
        <end position="81"/>
    </location>
</feature>
<evidence type="ECO:0000313" key="3">
    <source>
        <dbReference type="Proteomes" id="UP001454036"/>
    </source>
</evidence>
<sequence length="220" mass="23591">MPPHRSIRLVAARGAAIGAARGVRGGRSTRCVENVDSIVEMELADFRTSGEKRGRQAVARMGGQSNSGFQGRPFQRSRFSQSEFSAPATNFGFSTAGSVSRPFNGFGRSQGGVQRMQGNGGCLCLGRTGHKIQDCLDREGKVQFLGHVISGEGISVDPQKVEVVMNWKRPTSTNVVADALSRKGKVNESLNEMKQVGVTFGIEVDGGLLAQIRVRPVVLD</sequence>
<dbReference type="EMBL" id="BAABME010011041">
    <property type="protein sequence ID" value="GAA0183147.1"/>
    <property type="molecule type" value="Genomic_DNA"/>
</dbReference>
<proteinExistence type="predicted"/>
<comment type="caution">
    <text evidence="2">The sequence shown here is derived from an EMBL/GenBank/DDBJ whole genome shotgun (WGS) entry which is preliminary data.</text>
</comment>
<evidence type="ECO:0000256" key="1">
    <source>
        <dbReference type="SAM" id="MobiDB-lite"/>
    </source>
</evidence>
<dbReference type="InterPro" id="IPR043502">
    <property type="entry name" value="DNA/RNA_pol_sf"/>
</dbReference>
<name>A0AAV3RRY9_LITER</name>